<dbReference type="EMBL" id="MPUH01000275">
    <property type="protein sequence ID" value="OMJ84236.1"/>
    <property type="molecule type" value="Genomic_DNA"/>
</dbReference>
<gene>
    <name evidence="5" type="ORF">SteCoe_14653</name>
</gene>
<accession>A0A1R2C5F4</accession>
<dbReference type="GO" id="GO:0016192">
    <property type="term" value="P:vesicle-mediated transport"/>
    <property type="evidence" value="ECO:0007669"/>
    <property type="project" value="InterPro"/>
</dbReference>
<dbReference type="Pfam" id="PF19038">
    <property type="entry name" value="Fuz_longin_3"/>
    <property type="match status" value="1"/>
</dbReference>
<organism evidence="5 6">
    <name type="scientific">Stentor coeruleus</name>
    <dbReference type="NCBI Taxonomy" id="5963"/>
    <lineage>
        <taxon>Eukaryota</taxon>
        <taxon>Sar</taxon>
        <taxon>Alveolata</taxon>
        <taxon>Ciliophora</taxon>
        <taxon>Postciliodesmatophora</taxon>
        <taxon>Heterotrichea</taxon>
        <taxon>Heterotrichida</taxon>
        <taxon>Stentoridae</taxon>
        <taxon>Stentor</taxon>
    </lineage>
</organism>
<dbReference type="PANTHER" id="PTHR13027:SF7">
    <property type="entry name" value="VACUOLAR FUSION PROTEIN MON1 HOMOLOG"/>
    <property type="match status" value="1"/>
</dbReference>
<reference evidence="5 6" key="1">
    <citation type="submission" date="2016-11" db="EMBL/GenBank/DDBJ databases">
        <title>The macronuclear genome of Stentor coeruleus: a giant cell with tiny introns.</title>
        <authorList>
            <person name="Slabodnick M."/>
            <person name="Ruby J.G."/>
            <person name="Reiff S.B."/>
            <person name="Swart E.C."/>
            <person name="Gosai S."/>
            <person name="Prabakaran S."/>
            <person name="Witkowska E."/>
            <person name="Larue G.E."/>
            <person name="Fisher S."/>
            <person name="Freeman R.M."/>
            <person name="Gunawardena J."/>
            <person name="Chu W."/>
            <person name="Stover N.A."/>
            <person name="Gregory B.D."/>
            <person name="Nowacki M."/>
            <person name="Derisi J."/>
            <person name="Roy S.W."/>
            <person name="Marshall W.F."/>
            <person name="Sood P."/>
        </authorList>
    </citation>
    <scope>NUCLEOTIDE SEQUENCE [LARGE SCALE GENOMIC DNA]</scope>
    <source>
        <strain evidence="5">WM001</strain>
    </source>
</reference>
<dbReference type="InterPro" id="IPR043971">
    <property type="entry name" value="FUZ/MON1/HPS1_longin_2"/>
</dbReference>
<feature type="coiled-coil region" evidence="1">
    <location>
        <begin position="82"/>
        <end position="109"/>
    </location>
</feature>
<dbReference type="AlphaFoldDB" id="A0A1R2C5F4"/>
<dbReference type="PANTHER" id="PTHR13027">
    <property type="entry name" value="SAND PROTEIN-RELATED"/>
    <property type="match status" value="1"/>
</dbReference>
<feature type="domain" description="FUZ/MON1/HPS1 first Longin" evidence="2">
    <location>
        <begin position="11"/>
        <end position="144"/>
    </location>
</feature>
<evidence type="ECO:0000259" key="3">
    <source>
        <dbReference type="Pfam" id="PF19037"/>
    </source>
</evidence>
<protein>
    <recommendedName>
        <fullName evidence="7">Vacuolar fusion protein MON1 homolog</fullName>
    </recommendedName>
</protein>
<proteinExistence type="predicted"/>
<name>A0A1R2C5F4_9CILI</name>
<dbReference type="OrthoDB" id="293850at2759"/>
<evidence type="ECO:0000313" key="5">
    <source>
        <dbReference type="EMBL" id="OMJ84236.1"/>
    </source>
</evidence>
<evidence type="ECO:0000259" key="2">
    <source>
        <dbReference type="Pfam" id="PF19036"/>
    </source>
</evidence>
<evidence type="ECO:0000259" key="4">
    <source>
        <dbReference type="Pfam" id="PF19038"/>
    </source>
</evidence>
<dbReference type="InterPro" id="IPR043970">
    <property type="entry name" value="FUZ/MON1/HPS1_longin_3"/>
</dbReference>
<evidence type="ECO:0000256" key="1">
    <source>
        <dbReference type="SAM" id="Coils"/>
    </source>
</evidence>
<comment type="caution">
    <text evidence="5">The sequence shown here is derived from an EMBL/GenBank/DDBJ whole genome shotgun (WGS) entry which is preliminary data.</text>
</comment>
<keyword evidence="6" id="KW-1185">Reference proteome</keyword>
<feature type="domain" description="FUZ/MON1/HPS1 third Longin" evidence="4">
    <location>
        <begin position="307"/>
        <end position="414"/>
    </location>
</feature>
<dbReference type="PRINTS" id="PR01546">
    <property type="entry name" value="YEAST73DUF"/>
</dbReference>
<dbReference type="InterPro" id="IPR043972">
    <property type="entry name" value="FUZ/MON1/HPS1_longin_1"/>
</dbReference>
<dbReference type="GO" id="GO:0006623">
    <property type="term" value="P:protein targeting to vacuole"/>
    <property type="evidence" value="ECO:0007669"/>
    <property type="project" value="InterPro"/>
</dbReference>
<dbReference type="Pfam" id="PF19036">
    <property type="entry name" value="Fuz_longin_1"/>
    <property type="match status" value="1"/>
</dbReference>
<sequence>MEETKVFQKKKLFFVFTSAGKPVWTRYGDAIDLSTFIGSLAAIIFNFQNYYTNSSDALRYLRTSDMLVVFLCKEALFYVVICKISKNKLNQTKETLESLHQQLQNLHIKVISTLTNNITSTLQKRPNFDARNLMGGTHSALDTLVRTSAMTPHFLEGFMPVRLHYDLRNEVYQAFKNNMHEDILYAILMTPNFIIYRYCRKGNSLHYSDVSLLSNLLASYNSLRSASSWTPICLPQYSDEGFVYACITFIANSQISITLISENSNAFKDLKSSGDIIEAELTKIKSQLEDCIKQMPYSVSICGIKEVKHFLYCSKGLDQYTMSGVNPSTRDFLPEIKKQAYKRLLKRYDTAYHLSIFSDYYKGNFTRIDIYRNEQILCIKTLDYTLLVSFSPLLSRNAVYNVSTQLVRWIKQEEQSLFIVK</sequence>
<evidence type="ECO:0008006" key="7">
    <source>
        <dbReference type="Google" id="ProtNLM"/>
    </source>
</evidence>
<dbReference type="Pfam" id="PF19037">
    <property type="entry name" value="Fuz_longin_2"/>
    <property type="match status" value="1"/>
</dbReference>
<dbReference type="InterPro" id="IPR004353">
    <property type="entry name" value="Mon1"/>
</dbReference>
<evidence type="ECO:0000313" key="6">
    <source>
        <dbReference type="Proteomes" id="UP000187209"/>
    </source>
</evidence>
<keyword evidence="1" id="KW-0175">Coiled coil</keyword>
<feature type="domain" description="FUZ/MON1/HPS1 second Longin" evidence="3">
    <location>
        <begin position="182"/>
        <end position="272"/>
    </location>
</feature>
<dbReference type="Proteomes" id="UP000187209">
    <property type="component" value="Unassembled WGS sequence"/>
</dbReference>